<dbReference type="EMBL" id="JAVDYC010000001">
    <property type="protein sequence ID" value="MDR7321003.1"/>
    <property type="molecule type" value="Genomic_DNA"/>
</dbReference>
<evidence type="ECO:0000313" key="1">
    <source>
        <dbReference type="EMBL" id="MDR7321003.1"/>
    </source>
</evidence>
<dbReference type="Proteomes" id="UP001183629">
    <property type="component" value="Unassembled WGS sequence"/>
</dbReference>
<accession>A0AAE3ZJF2</accession>
<sequence>MTFTIVLVLGVTGVLLLIASAVLHRRPEPGGGHPAADPVTLRADVRAALDAGADARAVRLYRERTGAGLLEAHAEVARIARESGSNYP</sequence>
<evidence type="ECO:0000313" key="2">
    <source>
        <dbReference type="Proteomes" id="UP001183629"/>
    </source>
</evidence>
<keyword evidence="2" id="KW-1185">Reference proteome</keyword>
<organism evidence="1 2">
    <name type="scientific">Catenuloplanes niger</name>
    <dbReference type="NCBI Taxonomy" id="587534"/>
    <lineage>
        <taxon>Bacteria</taxon>
        <taxon>Bacillati</taxon>
        <taxon>Actinomycetota</taxon>
        <taxon>Actinomycetes</taxon>
        <taxon>Micromonosporales</taxon>
        <taxon>Micromonosporaceae</taxon>
        <taxon>Catenuloplanes</taxon>
    </lineage>
</organism>
<protein>
    <submittedName>
        <fullName evidence="1">Uncharacterized protein</fullName>
    </submittedName>
</protein>
<name>A0AAE3ZJF2_9ACTN</name>
<comment type="caution">
    <text evidence="1">The sequence shown here is derived from an EMBL/GenBank/DDBJ whole genome shotgun (WGS) entry which is preliminary data.</text>
</comment>
<dbReference type="AlphaFoldDB" id="A0AAE3ZJF2"/>
<reference evidence="1 2" key="1">
    <citation type="submission" date="2023-07" db="EMBL/GenBank/DDBJ databases">
        <title>Sequencing the genomes of 1000 actinobacteria strains.</title>
        <authorList>
            <person name="Klenk H.-P."/>
        </authorList>
    </citation>
    <scope>NUCLEOTIDE SEQUENCE [LARGE SCALE GENOMIC DNA]</scope>
    <source>
        <strain evidence="1 2">DSM 44711</strain>
    </source>
</reference>
<gene>
    <name evidence="1" type="ORF">J2S44_001253</name>
</gene>
<proteinExistence type="predicted"/>
<dbReference type="RefSeq" id="WP_310409756.1">
    <property type="nucleotide sequence ID" value="NZ_JAVDYC010000001.1"/>
</dbReference>